<dbReference type="Proteomes" id="UP000319342">
    <property type="component" value="Chromosome"/>
</dbReference>
<sequence>MNRTNDDVRLERTPELARALDRLGRLLARAAWVEGTGRVLLVLGLWVGLAFLADWSLDLPRVVRLLSLAGLVTFVAATVWRRLILPLRALPGRSGLALLLERGLPQREELLVSAVDLQRHDRQSEPALTRALTERLLERAEKAAGSVRASTLVDLRPGARRAVLGAVAVGLAAVPLVASPLANVFAARLVGADLPWPRRTTLELEVLSGAIVENPGEEELRLIVPRGGDVTLSVRAVDGSVTPDSVRVSSTDSLPQVLMPDSRGVFRAVLRSVTRADRLVVTGGDDDDGRPNATITIVDPPDLSAVVLEVIAPPYAGIGPRRFVNTGGTALMGSTLRIWAATTPVDCAAQLALLPTERVVDVERRAAPTDLVDELGSAPVLFHELRIEESLRLRFDLTDDRGLTSPDPALFAIDAIEDRAPEVVRLVPSRSDVETSATGAVRVVLALRDDFGLADATWVARAGGDGPIVAQGRLDLVPAVEGTDGEWHTTLRFELPELLGEGDGIGSQIAVEFTASDRATPPQIGRDDTLRLRVLGNEELMRRVKDRLGRARGLGSSLSERLVESRRRAEELASLVDEAEITTGDEATGLRAALALARRAESDGRTLVRELTSVCEMVLYARLDEKADGLLETLDRELADRRSRTFDADPWRRVVEKSTGDAATAEGFGSHLVSIAALALELMDGPLTTAATALDEAAAARDPETLAVRLFEASDAARDGTLLVEALLERLAEWDNYQSVLSLTRDLLERQKSLSERTKRFASDR</sequence>
<gene>
    <name evidence="2" type="ORF">Pla163_17400</name>
</gene>
<keyword evidence="1" id="KW-0472">Membrane</keyword>
<protein>
    <recommendedName>
        <fullName evidence="4">DUF4175 family protein</fullName>
    </recommendedName>
</protein>
<evidence type="ECO:0000256" key="1">
    <source>
        <dbReference type="SAM" id="Phobius"/>
    </source>
</evidence>
<dbReference type="OrthoDB" id="257350at2"/>
<evidence type="ECO:0008006" key="4">
    <source>
        <dbReference type="Google" id="ProtNLM"/>
    </source>
</evidence>
<dbReference type="AlphaFoldDB" id="A0A518CZH2"/>
<feature type="transmembrane region" description="Helical" evidence="1">
    <location>
        <begin position="39"/>
        <end position="57"/>
    </location>
</feature>
<evidence type="ECO:0000313" key="3">
    <source>
        <dbReference type="Proteomes" id="UP000319342"/>
    </source>
</evidence>
<dbReference type="RefSeq" id="WP_145186515.1">
    <property type="nucleotide sequence ID" value="NZ_CP036290.1"/>
</dbReference>
<evidence type="ECO:0000313" key="2">
    <source>
        <dbReference type="EMBL" id="QDU84629.1"/>
    </source>
</evidence>
<keyword evidence="1" id="KW-1133">Transmembrane helix</keyword>
<name>A0A518CZH2_9BACT</name>
<accession>A0A518CZH2</accession>
<feature type="transmembrane region" description="Helical" evidence="1">
    <location>
        <begin position="162"/>
        <end position="182"/>
    </location>
</feature>
<organism evidence="2 3">
    <name type="scientific">Rohdeia mirabilis</name>
    <dbReference type="NCBI Taxonomy" id="2528008"/>
    <lineage>
        <taxon>Bacteria</taxon>
        <taxon>Pseudomonadati</taxon>
        <taxon>Planctomycetota</taxon>
        <taxon>Planctomycetia</taxon>
        <taxon>Planctomycetia incertae sedis</taxon>
        <taxon>Rohdeia</taxon>
    </lineage>
</organism>
<keyword evidence="3" id="KW-1185">Reference proteome</keyword>
<proteinExistence type="predicted"/>
<keyword evidence="1" id="KW-0812">Transmembrane</keyword>
<dbReference type="EMBL" id="CP036290">
    <property type="protein sequence ID" value="QDU84629.1"/>
    <property type="molecule type" value="Genomic_DNA"/>
</dbReference>
<reference evidence="2 3" key="1">
    <citation type="submission" date="2019-02" db="EMBL/GenBank/DDBJ databases">
        <title>Deep-cultivation of Planctomycetes and their phenomic and genomic characterization uncovers novel biology.</title>
        <authorList>
            <person name="Wiegand S."/>
            <person name="Jogler M."/>
            <person name="Boedeker C."/>
            <person name="Pinto D."/>
            <person name="Vollmers J."/>
            <person name="Rivas-Marin E."/>
            <person name="Kohn T."/>
            <person name="Peeters S.H."/>
            <person name="Heuer A."/>
            <person name="Rast P."/>
            <person name="Oberbeckmann S."/>
            <person name="Bunk B."/>
            <person name="Jeske O."/>
            <person name="Meyerdierks A."/>
            <person name="Storesund J.E."/>
            <person name="Kallscheuer N."/>
            <person name="Luecker S."/>
            <person name="Lage O.M."/>
            <person name="Pohl T."/>
            <person name="Merkel B.J."/>
            <person name="Hornburger P."/>
            <person name="Mueller R.-W."/>
            <person name="Bruemmer F."/>
            <person name="Labrenz M."/>
            <person name="Spormann A.M."/>
            <person name="Op den Camp H."/>
            <person name="Overmann J."/>
            <person name="Amann R."/>
            <person name="Jetten M.S.M."/>
            <person name="Mascher T."/>
            <person name="Medema M.H."/>
            <person name="Devos D.P."/>
            <person name="Kaster A.-K."/>
            <person name="Ovreas L."/>
            <person name="Rohde M."/>
            <person name="Galperin M.Y."/>
            <person name="Jogler C."/>
        </authorList>
    </citation>
    <scope>NUCLEOTIDE SEQUENCE [LARGE SCALE GENOMIC DNA]</scope>
    <source>
        <strain evidence="2 3">Pla163</strain>
    </source>
</reference>
<feature type="transmembrane region" description="Helical" evidence="1">
    <location>
        <begin position="63"/>
        <end position="84"/>
    </location>
</feature>